<dbReference type="Proteomes" id="UP001375240">
    <property type="component" value="Unassembled WGS sequence"/>
</dbReference>
<dbReference type="EMBL" id="JAVHNQ010000009">
    <property type="protein sequence ID" value="KAK6338626.1"/>
    <property type="molecule type" value="Genomic_DNA"/>
</dbReference>
<protein>
    <recommendedName>
        <fullName evidence="4">F-box domain-containing protein</fullName>
    </recommendedName>
</protein>
<name>A0AAV9UBA9_9PEZI</name>
<proteinExistence type="predicted"/>
<comment type="caution">
    <text evidence="2">The sequence shown here is derived from an EMBL/GenBank/DDBJ whole genome shotgun (WGS) entry which is preliminary data.</text>
</comment>
<evidence type="ECO:0000313" key="2">
    <source>
        <dbReference type="EMBL" id="KAK6338626.1"/>
    </source>
</evidence>
<dbReference type="AlphaFoldDB" id="A0AAV9UBA9"/>
<evidence type="ECO:0000256" key="1">
    <source>
        <dbReference type="SAM" id="Phobius"/>
    </source>
</evidence>
<feature type="transmembrane region" description="Helical" evidence="1">
    <location>
        <begin position="438"/>
        <end position="460"/>
    </location>
</feature>
<organism evidence="2 3">
    <name type="scientific">Orbilia brochopaga</name>
    <dbReference type="NCBI Taxonomy" id="3140254"/>
    <lineage>
        <taxon>Eukaryota</taxon>
        <taxon>Fungi</taxon>
        <taxon>Dikarya</taxon>
        <taxon>Ascomycota</taxon>
        <taxon>Pezizomycotina</taxon>
        <taxon>Orbiliomycetes</taxon>
        <taxon>Orbiliales</taxon>
        <taxon>Orbiliaceae</taxon>
        <taxon>Orbilia</taxon>
    </lineage>
</organism>
<sequence>MFDRVPEGPLSTSDQDDEQWQMFVNLERREAIWYPIKIGEDGILDMDTLKREQLAARTAFCELMLPAEFRAFPKSKSVAGFRHLSKLMQAPGLIRRLTAIRLVYKANPTFTRPRGNSRGFLDLPDVVLVRIVDYLPAATTLLFASLSSLCLNIAIYRVEKILWPDHLGRWANNEIRFFDVCIGGEVERSSKTQQDNKTAGHRRMPRLPEYDRYKSLEIPRGVYTDQDEPQVLETLFHVMRLGRAGGVPVQLSQFAAYAFRNQEAYLSFHPDLRYFFQDSNIGSFVEIDIKQCLSLEEPADEKSNDTPQDVFHTYSWIFNSHRIFGSTHWAGRKVRLCPLNFETRSILSDSIDSWQQRAAIKKDLTTGQDVQELTRHGLEELAQGDTAIAKGVEDIMIRPADPLATKRPGVFGRAGTRGHRAAIVREVLRLLGHRWNRYLRWMVAFGVHFYLLTLIFTNAWSEFMRTIWIMASRSEQNVQTYTTTLQSTPPFYLTSAKQPAILLARPPARYHTHSEALCHPHLLTKAFDDAKHL</sequence>
<evidence type="ECO:0000313" key="3">
    <source>
        <dbReference type="Proteomes" id="UP001375240"/>
    </source>
</evidence>
<keyword evidence="1" id="KW-1133">Transmembrane helix</keyword>
<keyword evidence="3" id="KW-1185">Reference proteome</keyword>
<evidence type="ECO:0008006" key="4">
    <source>
        <dbReference type="Google" id="ProtNLM"/>
    </source>
</evidence>
<keyword evidence="1" id="KW-0472">Membrane</keyword>
<reference evidence="2 3" key="1">
    <citation type="submission" date="2019-10" db="EMBL/GenBank/DDBJ databases">
        <authorList>
            <person name="Palmer J.M."/>
        </authorList>
    </citation>
    <scope>NUCLEOTIDE SEQUENCE [LARGE SCALE GENOMIC DNA]</scope>
    <source>
        <strain evidence="2 3">TWF696</strain>
    </source>
</reference>
<keyword evidence="1" id="KW-0812">Transmembrane</keyword>
<accession>A0AAV9UBA9</accession>
<gene>
    <name evidence="2" type="ORF">TWF696_009437</name>
</gene>